<evidence type="ECO:0008006" key="3">
    <source>
        <dbReference type="Google" id="ProtNLM"/>
    </source>
</evidence>
<comment type="caution">
    <text evidence="1">The sequence shown here is derived from an EMBL/GenBank/DDBJ whole genome shotgun (WGS) entry which is preliminary data.</text>
</comment>
<organism evidence="1 2">
    <name type="scientific">Novipirellula rosea</name>
    <dbReference type="NCBI Taxonomy" id="1031540"/>
    <lineage>
        <taxon>Bacteria</taxon>
        <taxon>Pseudomonadati</taxon>
        <taxon>Planctomycetota</taxon>
        <taxon>Planctomycetia</taxon>
        <taxon>Pirellulales</taxon>
        <taxon>Pirellulaceae</taxon>
        <taxon>Novipirellula</taxon>
    </lineage>
</organism>
<evidence type="ECO:0000313" key="2">
    <source>
        <dbReference type="Proteomes" id="UP001500840"/>
    </source>
</evidence>
<proteinExistence type="predicted"/>
<dbReference type="Gene3D" id="1.25.40.10">
    <property type="entry name" value="Tetratricopeptide repeat domain"/>
    <property type="match status" value="1"/>
</dbReference>
<evidence type="ECO:0000313" key="1">
    <source>
        <dbReference type="EMBL" id="GAA4460099.1"/>
    </source>
</evidence>
<dbReference type="Proteomes" id="UP001500840">
    <property type="component" value="Unassembled WGS sequence"/>
</dbReference>
<accession>A0ABP8N451</accession>
<name>A0ABP8N451_9BACT</name>
<dbReference type="EMBL" id="BAABGA010000049">
    <property type="protein sequence ID" value="GAA4460099.1"/>
    <property type="molecule type" value="Genomic_DNA"/>
</dbReference>
<dbReference type="SUPFAM" id="SSF48452">
    <property type="entry name" value="TPR-like"/>
    <property type="match status" value="1"/>
</dbReference>
<reference evidence="2" key="1">
    <citation type="journal article" date="2019" name="Int. J. Syst. Evol. Microbiol.">
        <title>The Global Catalogue of Microorganisms (GCM) 10K type strain sequencing project: providing services to taxonomists for standard genome sequencing and annotation.</title>
        <authorList>
            <consortium name="The Broad Institute Genomics Platform"/>
            <consortium name="The Broad Institute Genome Sequencing Center for Infectious Disease"/>
            <person name="Wu L."/>
            <person name="Ma J."/>
        </authorList>
    </citation>
    <scope>NUCLEOTIDE SEQUENCE [LARGE SCALE GENOMIC DNA]</scope>
    <source>
        <strain evidence="2">JCM 17759</strain>
    </source>
</reference>
<sequence>MHVTHSSLRLSPNRYRSASTKVAVLVLGSVLSALVIADVSLTSRQVAPQLPAEVHTQHRAPVVPAIPGTALHSDTSVENTPTAVPCCPATHNPPANDPVASFAESETKSVSKIATDSLHRPAASALDHNTNADDTVSIDNVESMPSDSAPVTRKHASFVFNRRTTAADEPVDVTERAVPSKFATHLLGNRNVTQVSNSEPPLLPIPVSRRVKSPATLPYTTSMESQLRCRQLLDQASHEYRVKAWLSAETSTWAALTHAVEGIQIATRESDPQADDVHDPLLDLQRARTALTEVRDFAEQSTSSNQIDMETIVRSHRTKVLRHVDLYGMTSTQAIEAYLDDARQTLAKLASESVQAAEAMDLLAAIYLTRDDKRTLPGSTSLCLRRAALQGQPQNATLASNLGMQLARVGMLTEAKRVLEHSVALQNDPATQSALATVLQQLGQFEQAAKVQVELQAANYPTTEYPNGIRIPEVIQLTPAEFAAVSSPVMQPAAASPRAASQAPAIAVSTKQNLVTNMPTGPGHPNTIYTDASASGAPIVPNMSDVENISEPTPSALRRTWNSVRNLW</sequence>
<keyword evidence="2" id="KW-1185">Reference proteome</keyword>
<gene>
    <name evidence="1" type="ORF">GCM10023156_40580</name>
</gene>
<dbReference type="InterPro" id="IPR011990">
    <property type="entry name" value="TPR-like_helical_dom_sf"/>
</dbReference>
<protein>
    <recommendedName>
        <fullName evidence="3">Tetratricopeptide repeat protein</fullName>
    </recommendedName>
</protein>